<evidence type="ECO:0000256" key="4">
    <source>
        <dbReference type="ARBA" id="ARBA00024732"/>
    </source>
</evidence>
<dbReference type="GO" id="GO:0033819">
    <property type="term" value="F:lipoyl(octanoyl) transferase activity"/>
    <property type="evidence" value="ECO:0007669"/>
    <property type="project" value="UniProtKB-EC"/>
</dbReference>
<sequence length="260" mass="27393">MSASAIEVADLGVVPYGDALELQSRLRELRLAGETGDLLLLLQHPPVYTRGRRSDPSELPLGEERYRERGIDVVAVRRGGRVTYHGPGQLVAYPVLATRDVPALVAALEAAMVAVAREHGVDAHGRSDEAIELTGAWTADGRKLGAVGLHVSRGVTTHGLALNLVTDLRPFGWIVPCGLTAPVSSLARERGAPDLADDPGLDHEPLVRAAGATLATALGATLERPLRSVPAAEAWRRAGLEPVRVPSAVPRWAAGDAPAT</sequence>
<dbReference type="InterPro" id="IPR000544">
    <property type="entry name" value="Octanoyltransferase"/>
</dbReference>
<evidence type="ECO:0000313" key="8">
    <source>
        <dbReference type="Proteomes" id="UP001277761"/>
    </source>
</evidence>
<dbReference type="RefSeq" id="WP_319954458.1">
    <property type="nucleotide sequence ID" value="NZ_JAXAVX010000005.1"/>
</dbReference>
<dbReference type="NCBIfam" id="TIGR00214">
    <property type="entry name" value="lipB"/>
    <property type="match status" value="1"/>
</dbReference>
<dbReference type="CDD" id="cd16444">
    <property type="entry name" value="LipB"/>
    <property type="match status" value="1"/>
</dbReference>
<organism evidence="7 8">
    <name type="scientific">Patulibacter brassicae</name>
    <dbReference type="NCBI Taxonomy" id="1705717"/>
    <lineage>
        <taxon>Bacteria</taxon>
        <taxon>Bacillati</taxon>
        <taxon>Actinomycetota</taxon>
        <taxon>Thermoleophilia</taxon>
        <taxon>Solirubrobacterales</taxon>
        <taxon>Patulibacteraceae</taxon>
        <taxon>Patulibacter</taxon>
    </lineage>
</organism>
<dbReference type="PANTHER" id="PTHR10993">
    <property type="entry name" value="OCTANOYLTRANSFERASE"/>
    <property type="match status" value="1"/>
</dbReference>
<name>A0ABU4VKH9_9ACTN</name>
<comment type="catalytic activity">
    <reaction evidence="5">
        <text>octanoyl-[ACP] + L-lysyl-[protein] = N(6)-octanoyl-L-lysyl-[protein] + holo-[ACP] + H(+)</text>
        <dbReference type="Rhea" id="RHEA:17665"/>
        <dbReference type="Rhea" id="RHEA-COMP:9636"/>
        <dbReference type="Rhea" id="RHEA-COMP:9685"/>
        <dbReference type="Rhea" id="RHEA-COMP:9752"/>
        <dbReference type="Rhea" id="RHEA-COMP:9928"/>
        <dbReference type="ChEBI" id="CHEBI:15378"/>
        <dbReference type="ChEBI" id="CHEBI:29969"/>
        <dbReference type="ChEBI" id="CHEBI:64479"/>
        <dbReference type="ChEBI" id="CHEBI:78463"/>
        <dbReference type="ChEBI" id="CHEBI:78809"/>
        <dbReference type="EC" id="2.3.1.181"/>
    </reaction>
</comment>
<comment type="miscellaneous">
    <text evidence="5">In the reaction, the free carboxyl group of octanoic acid is attached via an amide linkage to the epsilon-amino group of a specific lysine residue of lipoyl domains of lipoate-dependent enzymes.</text>
</comment>
<evidence type="ECO:0000259" key="6">
    <source>
        <dbReference type="PROSITE" id="PS51733"/>
    </source>
</evidence>
<dbReference type="PROSITE" id="PS01313">
    <property type="entry name" value="LIPB"/>
    <property type="match status" value="1"/>
</dbReference>
<protein>
    <recommendedName>
        <fullName evidence="5">Octanoyltransferase</fullName>
        <ecNumber evidence="5">2.3.1.181</ecNumber>
    </recommendedName>
    <alternativeName>
        <fullName evidence="5">Lipoate-protein ligase B</fullName>
    </alternativeName>
    <alternativeName>
        <fullName evidence="5">Lipoyl/octanoyl transferase</fullName>
    </alternativeName>
    <alternativeName>
        <fullName evidence="5">Octanoyl-[acyl-carrier-protein]-protein N-octanoyltransferase</fullName>
    </alternativeName>
</protein>
<dbReference type="InterPro" id="IPR020605">
    <property type="entry name" value="Octanoyltransferase_CS"/>
</dbReference>
<keyword evidence="8" id="KW-1185">Reference proteome</keyword>
<dbReference type="Gene3D" id="3.30.930.10">
    <property type="entry name" value="Bira Bifunctional Protein, Domain 2"/>
    <property type="match status" value="1"/>
</dbReference>
<keyword evidence="3 5" id="KW-0012">Acyltransferase</keyword>
<feature type="active site" description="Acyl-thioester intermediate" evidence="5">
    <location>
        <position position="177"/>
    </location>
</feature>
<comment type="pathway">
    <text evidence="1 5">Protein modification; protein lipoylation via endogenous pathway; protein N(6)-(lipoyl)lysine from octanoyl-[acyl-carrier-protein]: step 1/2.</text>
</comment>
<feature type="binding site" evidence="5">
    <location>
        <begin position="78"/>
        <end position="85"/>
    </location>
    <ligand>
        <name>substrate</name>
    </ligand>
</feature>
<evidence type="ECO:0000256" key="5">
    <source>
        <dbReference type="HAMAP-Rule" id="MF_00013"/>
    </source>
</evidence>
<dbReference type="SUPFAM" id="SSF55681">
    <property type="entry name" value="Class II aaRS and biotin synthetases"/>
    <property type="match status" value="1"/>
</dbReference>
<dbReference type="PROSITE" id="PS51733">
    <property type="entry name" value="BPL_LPL_CATALYTIC"/>
    <property type="match status" value="1"/>
</dbReference>
<dbReference type="Proteomes" id="UP001277761">
    <property type="component" value="Unassembled WGS sequence"/>
</dbReference>
<comment type="similarity">
    <text evidence="5">Belongs to the LipB family.</text>
</comment>
<keyword evidence="5" id="KW-0963">Cytoplasm</keyword>
<evidence type="ECO:0000256" key="1">
    <source>
        <dbReference type="ARBA" id="ARBA00004821"/>
    </source>
</evidence>
<feature type="binding site" evidence="5">
    <location>
        <begin position="159"/>
        <end position="161"/>
    </location>
    <ligand>
        <name>substrate</name>
    </ligand>
</feature>
<comment type="subcellular location">
    <subcellularLocation>
        <location evidence="5">Cytoplasm</location>
    </subcellularLocation>
</comment>
<proteinExistence type="inferred from homology"/>
<comment type="caution">
    <text evidence="7">The sequence shown here is derived from an EMBL/GenBank/DDBJ whole genome shotgun (WGS) entry which is preliminary data.</text>
</comment>
<comment type="function">
    <text evidence="4 5">Catalyzes the transfer of endogenously produced octanoic acid from octanoyl-acyl-carrier-protein onto the lipoyl domains of lipoate-dependent enzymes. Lipoyl-ACP can also act as a substrate although octanoyl-ACP is likely to be the physiological substrate.</text>
</comment>
<dbReference type="Pfam" id="PF21948">
    <property type="entry name" value="LplA-B_cat"/>
    <property type="match status" value="1"/>
</dbReference>
<dbReference type="EC" id="2.3.1.181" evidence="5"/>
<dbReference type="EMBL" id="JAXAVX010000005">
    <property type="protein sequence ID" value="MDX8152303.1"/>
    <property type="molecule type" value="Genomic_DNA"/>
</dbReference>
<dbReference type="NCBIfam" id="NF010925">
    <property type="entry name" value="PRK14345.1"/>
    <property type="match status" value="1"/>
</dbReference>
<accession>A0ABU4VKH9</accession>
<evidence type="ECO:0000256" key="2">
    <source>
        <dbReference type="ARBA" id="ARBA00022679"/>
    </source>
</evidence>
<dbReference type="InterPro" id="IPR004143">
    <property type="entry name" value="BPL_LPL_catalytic"/>
</dbReference>
<keyword evidence="2 5" id="KW-0808">Transferase</keyword>
<dbReference type="PANTHER" id="PTHR10993:SF7">
    <property type="entry name" value="LIPOYLTRANSFERASE 2, MITOCHONDRIAL-RELATED"/>
    <property type="match status" value="1"/>
</dbReference>
<reference evidence="7 8" key="1">
    <citation type="submission" date="2023-11" db="EMBL/GenBank/DDBJ databases">
        <authorList>
            <person name="Xu M."/>
            <person name="Jiang T."/>
        </authorList>
    </citation>
    <scope>NUCLEOTIDE SEQUENCE [LARGE SCALE GENOMIC DNA]</scope>
    <source>
        <strain evidence="7 8">SD</strain>
    </source>
</reference>
<feature type="binding site" evidence="5">
    <location>
        <begin position="146"/>
        <end position="148"/>
    </location>
    <ligand>
        <name>substrate</name>
    </ligand>
</feature>
<dbReference type="InterPro" id="IPR045864">
    <property type="entry name" value="aa-tRNA-synth_II/BPL/LPL"/>
</dbReference>
<gene>
    <name evidence="5 7" type="primary">lipB</name>
    <name evidence="7" type="ORF">SK069_11900</name>
</gene>
<evidence type="ECO:0000256" key="3">
    <source>
        <dbReference type="ARBA" id="ARBA00023315"/>
    </source>
</evidence>
<feature type="domain" description="BPL/LPL catalytic" evidence="6">
    <location>
        <begin position="33"/>
        <end position="222"/>
    </location>
</feature>
<evidence type="ECO:0000313" key="7">
    <source>
        <dbReference type="EMBL" id="MDX8152303.1"/>
    </source>
</evidence>
<dbReference type="HAMAP" id="MF_00013">
    <property type="entry name" value="LipB"/>
    <property type="match status" value="1"/>
</dbReference>
<feature type="site" description="Lowers pKa of active site Cys" evidence="5">
    <location>
        <position position="143"/>
    </location>
</feature>